<dbReference type="InterPro" id="IPR020018">
    <property type="entry name" value="Motility-assoc_lipoprot_GldH"/>
</dbReference>
<evidence type="ECO:0000313" key="1">
    <source>
        <dbReference type="EMBL" id="GHA45360.1"/>
    </source>
</evidence>
<organism evidence="1 2">
    <name type="scientific">Salinimicrobium marinum</name>
    <dbReference type="NCBI Taxonomy" id="680283"/>
    <lineage>
        <taxon>Bacteria</taxon>
        <taxon>Pseudomonadati</taxon>
        <taxon>Bacteroidota</taxon>
        <taxon>Flavobacteriia</taxon>
        <taxon>Flavobacteriales</taxon>
        <taxon>Flavobacteriaceae</taxon>
        <taxon>Salinimicrobium</taxon>
    </lineage>
</organism>
<dbReference type="RefSeq" id="WP_189605411.1">
    <property type="nucleotide sequence ID" value="NZ_BMXB01000014.1"/>
</dbReference>
<evidence type="ECO:0000313" key="2">
    <source>
        <dbReference type="Proteomes" id="UP000610456"/>
    </source>
</evidence>
<accession>A0A918W1N4</accession>
<dbReference type="EMBL" id="BMXB01000014">
    <property type="protein sequence ID" value="GHA45360.1"/>
    <property type="molecule type" value="Genomic_DNA"/>
</dbReference>
<sequence length="161" mass="18623">MHKALMVCLLGCLLLFSCDKTRVVDTYESLPEQWHKDSVVKFNFTAPDTIQPYNLFINIRNNADYSFSNLFLLTEMVFPNGKVISDTLEYRMAEPSGEWLGTGFGELKENKLWYKENVRFSEEGEYEIQIQQAMRRGGETEGIQDLEGITEVGFRIEKTDN</sequence>
<gene>
    <name evidence="1" type="primary">gldH</name>
    <name evidence="1" type="ORF">GCM10007103_28010</name>
</gene>
<dbReference type="PROSITE" id="PS51257">
    <property type="entry name" value="PROKAR_LIPOPROTEIN"/>
    <property type="match status" value="1"/>
</dbReference>
<protein>
    <submittedName>
        <fullName evidence="1">Gliding motility lipoprotein GldH</fullName>
    </submittedName>
</protein>
<dbReference type="NCBIfam" id="TIGR03511">
    <property type="entry name" value="GldH_lipo"/>
    <property type="match status" value="1"/>
</dbReference>
<proteinExistence type="predicted"/>
<keyword evidence="1" id="KW-0449">Lipoprotein</keyword>
<reference evidence="1" key="2">
    <citation type="submission" date="2020-09" db="EMBL/GenBank/DDBJ databases">
        <authorList>
            <person name="Sun Q."/>
            <person name="Kim S."/>
        </authorList>
    </citation>
    <scope>NUCLEOTIDE SEQUENCE</scope>
    <source>
        <strain evidence="1">KCTC 12719</strain>
    </source>
</reference>
<name>A0A918W1N4_9FLAO</name>
<dbReference type="AlphaFoldDB" id="A0A918W1N4"/>
<reference evidence="1" key="1">
    <citation type="journal article" date="2014" name="Int. J. Syst. Evol. Microbiol.">
        <title>Complete genome sequence of Corynebacterium casei LMG S-19264T (=DSM 44701T), isolated from a smear-ripened cheese.</title>
        <authorList>
            <consortium name="US DOE Joint Genome Institute (JGI-PGF)"/>
            <person name="Walter F."/>
            <person name="Albersmeier A."/>
            <person name="Kalinowski J."/>
            <person name="Ruckert C."/>
        </authorList>
    </citation>
    <scope>NUCLEOTIDE SEQUENCE</scope>
    <source>
        <strain evidence="1">KCTC 12719</strain>
    </source>
</reference>
<comment type="caution">
    <text evidence="1">The sequence shown here is derived from an EMBL/GenBank/DDBJ whole genome shotgun (WGS) entry which is preliminary data.</text>
</comment>
<keyword evidence="2" id="KW-1185">Reference proteome</keyword>
<dbReference type="Pfam" id="PF14109">
    <property type="entry name" value="GldH_lipo"/>
    <property type="match status" value="1"/>
</dbReference>
<dbReference type="Proteomes" id="UP000610456">
    <property type="component" value="Unassembled WGS sequence"/>
</dbReference>